<reference evidence="3" key="1">
    <citation type="journal article" date="2019" name="Int. J. Syst. Evol. Microbiol.">
        <title>The Global Catalogue of Microorganisms (GCM) 10K type strain sequencing project: providing services to taxonomists for standard genome sequencing and annotation.</title>
        <authorList>
            <consortium name="The Broad Institute Genomics Platform"/>
            <consortium name="The Broad Institute Genome Sequencing Center for Infectious Disease"/>
            <person name="Wu L."/>
            <person name="Ma J."/>
        </authorList>
    </citation>
    <scope>NUCLEOTIDE SEQUENCE [LARGE SCALE GENOMIC DNA]</scope>
    <source>
        <strain evidence="3">CECT 8482</strain>
    </source>
</reference>
<dbReference type="Pfam" id="PF00535">
    <property type="entry name" value="Glycos_transf_2"/>
    <property type="match status" value="1"/>
</dbReference>
<keyword evidence="2" id="KW-0328">Glycosyltransferase</keyword>
<dbReference type="RefSeq" id="WP_377786686.1">
    <property type="nucleotide sequence ID" value="NZ_JBHUOC010000001.1"/>
</dbReference>
<gene>
    <name evidence="2" type="ORF">QWZ10_15395</name>
</gene>
<evidence type="ECO:0000313" key="2">
    <source>
        <dbReference type="EMBL" id="MDN3712796.1"/>
    </source>
</evidence>
<sequence>MYGHRSIPDGAASSATSKVAILLALYNGADFLREQLDSLVAQSHGSWSLTISDDGSQDDSRALAEAFAAAHPDREIRLIDGPRKGPAANFRHLLAHVPHDAGFVAFCDQDDIWMEDKLARAIGDLAAEQGPAIWCSRAQVTSDTLTPLGLTPAPRHPPSFTNALIQNIVIGHTLTLNRAAFALVAAANAEAGPVVMHDWWIYQLVSGAGGRVVWSDAPSTLYRQHRRNAVGGQGGAMAQWAAMRRMGGDEHQSWNRVTLAALAASRLRLTPKTARCSTISR</sequence>
<dbReference type="Gene3D" id="3.90.550.10">
    <property type="entry name" value="Spore Coat Polysaccharide Biosynthesis Protein SpsA, Chain A"/>
    <property type="match status" value="1"/>
</dbReference>
<keyword evidence="2" id="KW-0808">Transferase</keyword>
<protein>
    <submittedName>
        <fullName evidence="2">Glycosyltransferase</fullName>
        <ecNumber evidence="2">2.4.-.-</ecNumber>
    </submittedName>
</protein>
<dbReference type="Proteomes" id="UP001243846">
    <property type="component" value="Unassembled WGS sequence"/>
</dbReference>
<proteinExistence type="predicted"/>
<dbReference type="InterPro" id="IPR001173">
    <property type="entry name" value="Glyco_trans_2-like"/>
</dbReference>
<dbReference type="InterPro" id="IPR029044">
    <property type="entry name" value="Nucleotide-diphossugar_trans"/>
</dbReference>
<dbReference type="PANTHER" id="PTHR22916">
    <property type="entry name" value="GLYCOSYLTRANSFERASE"/>
    <property type="match status" value="1"/>
</dbReference>
<feature type="domain" description="Glycosyltransferase 2-like" evidence="1">
    <location>
        <begin position="21"/>
        <end position="144"/>
    </location>
</feature>
<evidence type="ECO:0000313" key="3">
    <source>
        <dbReference type="Proteomes" id="UP001243846"/>
    </source>
</evidence>
<dbReference type="GO" id="GO:0016757">
    <property type="term" value="F:glycosyltransferase activity"/>
    <property type="evidence" value="ECO:0007669"/>
    <property type="project" value="UniProtKB-KW"/>
</dbReference>
<accession>A0ABT8D904</accession>
<dbReference type="PANTHER" id="PTHR22916:SF3">
    <property type="entry name" value="UDP-GLCNAC:BETAGAL BETA-1,3-N-ACETYLGLUCOSAMINYLTRANSFERASE-LIKE PROTEIN 1"/>
    <property type="match status" value="1"/>
</dbReference>
<comment type="caution">
    <text evidence="2">The sequence shown here is derived from an EMBL/GenBank/DDBJ whole genome shotgun (WGS) entry which is preliminary data.</text>
</comment>
<name>A0ABT8D904_9RHOB</name>
<organism evidence="2 3">
    <name type="scientific">Paracoccus cavernae</name>
    <dbReference type="NCBI Taxonomy" id="1571207"/>
    <lineage>
        <taxon>Bacteria</taxon>
        <taxon>Pseudomonadati</taxon>
        <taxon>Pseudomonadota</taxon>
        <taxon>Alphaproteobacteria</taxon>
        <taxon>Rhodobacterales</taxon>
        <taxon>Paracoccaceae</taxon>
        <taxon>Paracoccus</taxon>
    </lineage>
</organism>
<dbReference type="EMBL" id="JAUFRC010000001">
    <property type="protein sequence ID" value="MDN3712796.1"/>
    <property type="molecule type" value="Genomic_DNA"/>
</dbReference>
<evidence type="ECO:0000259" key="1">
    <source>
        <dbReference type="Pfam" id="PF00535"/>
    </source>
</evidence>
<dbReference type="SUPFAM" id="SSF53448">
    <property type="entry name" value="Nucleotide-diphospho-sugar transferases"/>
    <property type="match status" value="1"/>
</dbReference>
<dbReference type="EC" id="2.4.-.-" evidence="2"/>
<keyword evidence="3" id="KW-1185">Reference proteome</keyword>